<evidence type="ECO:0000256" key="6">
    <source>
        <dbReference type="PIRSR" id="PIRSR600223-1"/>
    </source>
</evidence>
<dbReference type="PANTHER" id="PTHR43390">
    <property type="entry name" value="SIGNAL PEPTIDASE I"/>
    <property type="match status" value="1"/>
</dbReference>
<evidence type="ECO:0000256" key="5">
    <source>
        <dbReference type="ARBA" id="ARBA00022801"/>
    </source>
</evidence>
<feature type="active site" evidence="6">
    <location>
        <position position="30"/>
    </location>
</feature>
<keyword evidence="5 7" id="KW-0378">Hydrolase</keyword>
<dbReference type="InterPro" id="IPR019757">
    <property type="entry name" value="Pept_S26A_signal_pept_1_Lys-AS"/>
</dbReference>
<reference evidence="9 10" key="2">
    <citation type="journal article" date="2013" name="Genome Announc.">
        <title>Genome Sequence of Growth-Improving Paenibacillus mucilaginosus Strain KNP414.</title>
        <authorList>
            <person name="Lu J.J."/>
            <person name="Wang J.F."/>
            <person name="Hu X.F."/>
        </authorList>
    </citation>
    <scope>NUCLEOTIDE SEQUENCE [LARGE SCALE GENOMIC DNA]</scope>
    <source>
        <strain evidence="9 10">KNP414</strain>
    </source>
</reference>
<keyword evidence="7" id="KW-0645">Protease</keyword>
<dbReference type="NCBIfam" id="TIGR02227">
    <property type="entry name" value="sigpep_I_bact"/>
    <property type="match status" value="1"/>
</dbReference>
<dbReference type="GO" id="GO:0009003">
    <property type="term" value="F:signal peptidase activity"/>
    <property type="evidence" value="ECO:0007669"/>
    <property type="project" value="UniProtKB-EC"/>
</dbReference>
<dbReference type="PROSITE" id="PS00760">
    <property type="entry name" value="SPASE_I_2"/>
    <property type="match status" value="1"/>
</dbReference>
<evidence type="ECO:0000259" key="8">
    <source>
        <dbReference type="Pfam" id="PF10502"/>
    </source>
</evidence>
<comment type="catalytic activity">
    <reaction evidence="1 7">
        <text>Cleavage of hydrophobic, N-terminal signal or leader sequences from secreted and periplasmic proteins.</text>
        <dbReference type="EC" id="3.4.21.89"/>
    </reaction>
</comment>
<feature type="domain" description="Peptidase S26" evidence="8">
    <location>
        <begin position="15"/>
        <end position="161"/>
    </location>
</feature>
<sequence>MLHFILALLLTTGIPGTTPAVKSYQAMGPSMEPAIHQGDRLGVDTEYYQTNAFRRGDLVLFPVGEDKIYFKRIIALGGERVRVDGDDVYINGTKLDEPYLADGLKRAAELGSPYNVRDFAEAVVPKGAVFVMGDNRSNSMDSRDAAVGFVPYASILGRVVTVQHTDE</sequence>
<dbReference type="PANTHER" id="PTHR43390:SF1">
    <property type="entry name" value="CHLOROPLAST PROCESSING PEPTIDASE"/>
    <property type="match status" value="1"/>
</dbReference>
<dbReference type="GO" id="GO:0004252">
    <property type="term" value="F:serine-type endopeptidase activity"/>
    <property type="evidence" value="ECO:0007669"/>
    <property type="project" value="InterPro"/>
</dbReference>
<evidence type="ECO:0000313" key="10">
    <source>
        <dbReference type="Proteomes" id="UP000006620"/>
    </source>
</evidence>
<organism evidence="9 10">
    <name type="scientific">Paenibacillus mucilaginosus (strain KNP414)</name>
    <dbReference type="NCBI Taxonomy" id="1036673"/>
    <lineage>
        <taxon>Bacteria</taxon>
        <taxon>Bacillati</taxon>
        <taxon>Bacillota</taxon>
        <taxon>Bacilli</taxon>
        <taxon>Bacillales</taxon>
        <taxon>Paenibacillaceae</taxon>
        <taxon>Paenibacillus</taxon>
    </lineage>
</organism>
<accession>F8F8W1</accession>
<dbReference type="Proteomes" id="UP000006620">
    <property type="component" value="Chromosome"/>
</dbReference>
<dbReference type="InterPro" id="IPR000223">
    <property type="entry name" value="Pept_S26A_signal_pept_1"/>
</dbReference>
<dbReference type="PRINTS" id="PR00727">
    <property type="entry name" value="LEADERPTASE"/>
</dbReference>
<dbReference type="Gene3D" id="2.10.109.10">
    <property type="entry name" value="Umud Fragment, subunit A"/>
    <property type="match status" value="1"/>
</dbReference>
<dbReference type="CDD" id="cd06530">
    <property type="entry name" value="S26_SPase_I"/>
    <property type="match status" value="1"/>
</dbReference>
<dbReference type="KEGG" id="pms:KNP414_03465"/>
<evidence type="ECO:0000256" key="7">
    <source>
        <dbReference type="RuleBase" id="RU362042"/>
    </source>
</evidence>
<dbReference type="GO" id="GO:0005886">
    <property type="term" value="C:plasma membrane"/>
    <property type="evidence" value="ECO:0007669"/>
    <property type="project" value="UniProtKB-SubCell"/>
</dbReference>
<name>F8F8W1_PAEMK</name>
<protein>
    <recommendedName>
        <fullName evidence="4 7">Signal peptidase I</fullName>
        <ecNumber evidence="4 7">3.4.21.89</ecNumber>
    </recommendedName>
</protein>
<reference evidence="10" key="1">
    <citation type="submission" date="2011-06" db="EMBL/GenBank/DDBJ databases">
        <title>Complete genome sequence of Paenibacillus mucilaginosus KNP414.</title>
        <authorList>
            <person name="Wang J."/>
            <person name="Hu S."/>
            <person name="Hu X."/>
            <person name="Zhang B."/>
            <person name="Dong D."/>
            <person name="Zhang S."/>
            <person name="Zhao K."/>
            <person name="Wu D."/>
        </authorList>
    </citation>
    <scope>NUCLEOTIDE SEQUENCE [LARGE SCALE GENOMIC DNA]</scope>
    <source>
        <strain evidence="10">KNP414</strain>
    </source>
</reference>
<proteinExistence type="inferred from homology"/>
<evidence type="ECO:0000313" key="9">
    <source>
        <dbReference type="EMBL" id="AEI42023.1"/>
    </source>
</evidence>
<dbReference type="SUPFAM" id="SSF51306">
    <property type="entry name" value="LexA/Signal peptidase"/>
    <property type="match status" value="1"/>
</dbReference>
<dbReference type="InterPro" id="IPR019758">
    <property type="entry name" value="Pept_S26A_signal_pept_1_CS"/>
</dbReference>
<dbReference type="PATRIC" id="fig|1036673.3.peg.3188"/>
<evidence type="ECO:0000256" key="1">
    <source>
        <dbReference type="ARBA" id="ARBA00000677"/>
    </source>
</evidence>
<comment type="subcellular location">
    <subcellularLocation>
        <location evidence="2">Cell membrane</location>
        <topology evidence="2">Single-pass type II membrane protein</topology>
    </subcellularLocation>
    <subcellularLocation>
        <location evidence="7">Membrane</location>
        <topology evidence="7">Single-pass type II membrane protein</topology>
    </subcellularLocation>
</comment>
<gene>
    <name evidence="9" type="ordered locus">KNP414_03465</name>
</gene>
<dbReference type="HOGENOM" id="CLU_028723_8_0_9"/>
<evidence type="ECO:0000256" key="3">
    <source>
        <dbReference type="ARBA" id="ARBA00009370"/>
    </source>
</evidence>
<dbReference type="AlphaFoldDB" id="F8F8W1"/>
<dbReference type="InterPro" id="IPR036286">
    <property type="entry name" value="LexA/Signal_pep-like_sf"/>
</dbReference>
<dbReference type="GO" id="GO:0006465">
    <property type="term" value="P:signal peptide processing"/>
    <property type="evidence" value="ECO:0007669"/>
    <property type="project" value="InterPro"/>
</dbReference>
<feature type="active site" evidence="6">
    <location>
        <position position="71"/>
    </location>
</feature>
<dbReference type="Pfam" id="PF10502">
    <property type="entry name" value="Peptidase_S26"/>
    <property type="match status" value="1"/>
</dbReference>
<evidence type="ECO:0000256" key="2">
    <source>
        <dbReference type="ARBA" id="ARBA00004401"/>
    </source>
</evidence>
<dbReference type="RefSeq" id="WP_013917180.1">
    <property type="nucleotide sequence ID" value="NC_015690.1"/>
</dbReference>
<dbReference type="InterPro" id="IPR019533">
    <property type="entry name" value="Peptidase_S26"/>
</dbReference>
<evidence type="ECO:0000256" key="4">
    <source>
        <dbReference type="ARBA" id="ARBA00013208"/>
    </source>
</evidence>
<dbReference type="EMBL" id="CP002869">
    <property type="protein sequence ID" value="AEI42023.1"/>
    <property type="molecule type" value="Genomic_DNA"/>
</dbReference>
<comment type="similarity">
    <text evidence="3 7">Belongs to the peptidase S26 family.</text>
</comment>
<dbReference type="PROSITE" id="PS00761">
    <property type="entry name" value="SPASE_I_3"/>
    <property type="match status" value="1"/>
</dbReference>
<dbReference type="EC" id="3.4.21.89" evidence="4 7"/>